<gene>
    <name evidence="4" type="ORF">SAMN03084138_04882</name>
</gene>
<organism evidence="4 5">
    <name type="scientific">Enterovibrio norvegicus DSM 15893</name>
    <dbReference type="NCBI Taxonomy" id="1121869"/>
    <lineage>
        <taxon>Bacteria</taxon>
        <taxon>Pseudomonadati</taxon>
        <taxon>Pseudomonadota</taxon>
        <taxon>Gammaproteobacteria</taxon>
        <taxon>Vibrionales</taxon>
        <taxon>Vibrionaceae</taxon>
        <taxon>Enterovibrio</taxon>
    </lineage>
</organism>
<dbReference type="AlphaFoldDB" id="A0A1I5XXS0"/>
<dbReference type="PANTHER" id="PTHR43818">
    <property type="entry name" value="BCDNA.GH03377"/>
    <property type="match status" value="1"/>
</dbReference>
<dbReference type="STRING" id="1121869.SAMN03084138_04882"/>
<feature type="domain" description="Gfo/Idh/MocA-like oxidoreductase N-terminal" evidence="2">
    <location>
        <begin position="17"/>
        <end position="137"/>
    </location>
</feature>
<dbReference type="Gene3D" id="3.30.360.10">
    <property type="entry name" value="Dihydrodipicolinate Reductase, domain 2"/>
    <property type="match status" value="1"/>
</dbReference>
<reference evidence="4 5" key="1">
    <citation type="submission" date="2016-10" db="EMBL/GenBank/DDBJ databases">
        <authorList>
            <person name="de Groot N.N."/>
        </authorList>
    </citation>
    <scope>NUCLEOTIDE SEQUENCE [LARGE SCALE GENOMIC DNA]</scope>
    <source>
        <strain evidence="4 5">DSM 15893</strain>
    </source>
</reference>
<evidence type="ECO:0000259" key="2">
    <source>
        <dbReference type="Pfam" id="PF01408"/>
    </source>
</evidence>
<dbReference type="Proteomes" id="UP000182692">
    <property type="component" value="Unassembled WGS sequence"/>
</dbReference>
<dbReference type="GO" id="GO:0016491">
    <property type="term" value="F:oxidoreductase activity"/>
    <property type="evidence" value="ECO:0007669"/>
    <property type="project" value="UniProtKB-KW"/>
</dbReference>
<evidence type="ECO:0000256" key="1">
    <source>
        <dbReference type="ARBA" id="ARBA00023002"/>
    </source>
</evidence>
<dbReference type="Pfam" id="PF01408">
    <property type="entry name" value="GFO_IDH_MocA"/>
    <property type="match status" value="1"/>
</dbReference>
<sequence length="335" mass="37261">MRNIATLEGGEMERKHIRWGMIGCGSVTERKSGPAFWQVENSSLECVMGRREEKVKDYASRHGIGCYTTDAKAMINDPNIDAIYVATPPDSHLEYALMVASAGKPCVVEKPMAVSVEECDAMIAAFESAKQPLFVAYYRRSLPRFEVVKGWIDQGMIGTVRHIHWTYHRPPNPDDVAGKENWRVNPAQAGGGYFVDLASHGLNLFQQWFGDIRQAKGICSNQQGFYDAEDAVSGCFLFDGGVMGSGYWNFGAASREDNVEIVGSEGRIVCSVFGDTPFVLEGKESHVSVVDNPDPIHYFHVENMVKHLNDEKMHPSLGKSARNTTWAMEQILSEQ</sequence>
<dbReference type="SUPFAM" id="SSF51735">
    <property type="entry name" value="NAD(P)-binding Rossmann-fold domains"/>
    <property type="match status" value="1"/>
</dbReference>
<evidence type="ECO:0000313" key="5">
    <source>
        <dbReference type="Proteomes" id="UP000182692"/>
    </source>
</evidence>
<protein>
    <submittedName>
        <fullName evidence="4">Predicted dehydrogenase</fullName>
    </submittedName>
</protein>
<dbReference type="InterPro" id="IPR050463">
    <property type="entry name" value="Gfo/Idh/MocA_oxidrdct_glycsds"/>
</dbReference>
<keyword evidence="1" id="KW-0560">Oxidoreductase</keyword>
<dbReference type="SUPFAM" id="SSF55347">
    <property type="entry name" value="Glyceraldehyde-3-phosphate dehydrogenase-like, C-terminal domain"/>
    <property type="match status" value="1"/>
</dbReference>
<name>A0A1I5XXS0_9GAMM</name>
<accession>A0A1I5XXS0</accession>
<evidence type="ECO:0000313" key="4">
    <source>
        <dbReference type="EMBL" id="SFQ36791.1"/>
    </source>
</evidence>
<dbReference type="Gene3D" id="3.40.50.720">
    <property type="entry name" value="NAD(P)-binding Rossmann-like Domain"/>
    <property type="match status" value="1"/>
</dbReference>
<dbReference type="Pfam" id="PF22725">
    <property type="entry name" value="GFO_IDH_MocA_C3"/>
    <property type="match status" value="1"/>
</dbReference>
<dbReference type="PANTHER" id="PTHR43818:SF11">
    <property type="entry name" value="BCDNA.GH03377"/>
    <property type="match status" value="1"/>
</dbReference>
<dbReference type="InterPro" id="IPR036291">
    <property type="entry name" value="NAD(P)-bd_dom_sf"/>
</dbReference>
<feature type="domain" description="GFO/IDH/MocA-like oxidoreductase" evidence="3">
    <location>
        <begin position="147"/>
        <end position="269"/>
    </location>
</feature>
<proteinExistence type="predicted"/>
<dbReference type="GO" id="GO:0000166">
    <property type="term" value="F:nucleotide binding"/>
    <property type="evidence" value="ECO:0007669"/>
    <property type="project" value="InterPro"/>
</dbReference>
<dbReference type="EMBL" id="FOWR01000080">
    <property type="protein sequence ID" value="SFQ36791.1"/>
    <property type="molecule type" value="Genomic_DNA"/>
</dbReference>
<dbReference type="InterPro" id="IPR000683">
    <property type="entry name" value="Gfo/Idh/MocA-like_OxRdtase_N"/>
</dbReference>
<dbReference type="InterPro" id="IPR055170">
    <property type="entry name" value="GFO_IDH_MocA-like_dom"/>
</dbReference>
<evidence type="ECO:0000259" key="3">
    <source>
        <dbReference type="Pfam" id="PF22725"/>
    </source>
</evidence>